<dbReference type="PATRIC" id="fig|1423770.3.peg.579"/>
<dbReference type="GO" id="GO:0005829">
    <property type="term" value="C:cytosol"/>
    <property type="evidence" value="ECO:0007669"/>
    <property type="project" value="TreeGrafter"/>
</dbReference>
<dbReference type="Gene3D" id="3.30.1240.10">
    <property type="match status" value="1"/>
</dbReference>
<comment type="caution">
    <text evidence="1">The sequence shown here is derived from an EMBL/GenBank/DDBJ whole genome shotgun (WGS) entry which is preliminary data.</text>
</comment>
<dbReference type="InterPro" id="IPR000150">
    <property type="entry name" value="Cof"/>
</dbReference>
<dbReference type="PANTHER" id="PTHR10000:SF53">
    <property type="entry name" value="5-AMINO-6-(5-PHOSPHO-D-RIBITYLAMINO)URACIL PHOSPHATASE YBJI-RELATED"/>
    <property type="match status" value="1"/>
</dbReference>
<evidence type="ECO:0000313" key="2">
    <source>
        <dbReference type="Proteomes" id="UP000050872"/>
    </source>
</evidence>
<dbReference type="PANTHER" id="PTHR10000">
    <property type="entry name" value="PHOSPHOSERINE PHOSPHATASE"/>
    <property type="match status" value="1"/>
</dbReference>
<keyword evidence="1" id="KW-0378">Hydrolase</keyword>
<dbReference type="GO" id="GO:0000287">
    <property type="term" value="F:magnesium ion binding"/>
    <property type="evidence" value="ECO:0007669"/>
    <property type="project" value="TreeGrafter"/>
</dbReference>
<dbReference type="SFLD" id="SFLDG01140">
    <property type="entry name" value="C2.B:_Phosphomannomutase_and_P"/>
    <property type="match status" value="1"/>
</dbReference>
<reference evidence="1 2" key="1">
    <citation type="journal article" date="2015" name="Genome Announc.">
        <title>Expanding the biotechnology potential of lactobacilli through comparative genomics of 213 strains and associated genera.</title>
        <authorList>
            <person name="Sun Z."/>
            <person name="Harris H.M."/>
            <person name="McCann A."/>
            <person name="Guo C."/>
            <person name="Argimon S."/>
            <person name="Zhang W."/>
            <person name="Yang X."/>
            <person name="Jeffery I.B."/>
            <person name="Cooney J.C."/>
            <person name="Kagawa T.F."/>
            <person name="Liu W."/>
            <person name="Song Y."/>
            <person name="Salvetti E."/>
            <person name="Wrobel A."/>
            <person name="Rasinkangas P."/>
            <person name="Parkhill J."/>
            <person name="Rea M.C."/>
            <person name="O'Sullivan O."/>
            <person name="Ritari J."/>
            <person name="Douillard F.P."/>
            <person name="Paul Ross R."/>
            <person name="Yang R."/>
            <person name="Briner A.E."/>
            <person name="Felis G.E."/>
            <person name="de Vos W.M."/>
            <person name="Barrangou R."/>
            <person name="Klaenhammer T.R."/>
            <person name="Caufield P.W."/>
            <person name="Cui Y."/>
            <person name="Zhang H."/>
            <person name="O'Toole P.W."/>
        </authorList>
    </citation>
    <scope>NUCLEOTIDE SEQUENCE [LARGE SCALE GENOMIC DNA]</scope>
    <source>
        <strain evidence="1 2">DSM 14500</strain>
    </source>
</reference>
<gene>
    <name evidence="1" type="ORF">FD29_GL000568</name>
</gene>
<dbReference type="GO" id="GO:0016791">
    <property type="term" value="F:phosphatase activity"/>
    <property type="evidence" value="ECO:0007669"/>
    <property type="project" value="UniProtKB-ARBA"/>
</dbReference>
<dbReference type="STRING" id="1423770.FD29_GL000568"/>
<dbReference type="Gene3D" id="3.40.50.1000">
    <property type="entry name" value="HAD superfamily/HAD-like"/>
    <property type="match status" value="1"/>
</dbReference>
<protein>
    <submittedName>
        <fullName evidence="1">HAD superfamily hydrolase</fullName>
    </submittedName>
</protein>
<organism evidence="1 2">
    <name type="scientific">Companilactobacillus mindensis DSM 14500</name>
    <dbReference type="NCBI Taxonomy" id="1423770"/>
    <lineage>
        <taxon>Bacteria</taxon>
        <taxon>Bacillati</taxon>
        <taxon>Bacillota</taxon>
        <taxon>Bacilli</taxon>
        <taxon>Lactobacillales</taxon>
        <taxon>Lactobacillaceae</taxon>
        <taxon>Companilactobacillus</taxon>
    </lineage>
</organism>
<dbReference type="EMBL" id="AZEZ01000017">
    <property type="protein sequence ID" value="KRL45313.1"/>
    <property type="molecule type" value="Genomic_DNA"/>
</dbReference>
<dbReference type="Pfam" id="PF08282">
    <property type="entry name" value="Hydrolase_3"/>
    <property type="match status" value="1"/>
</dbReference>
<dbReference type="NCBIfam" id="TIGR00099">
    <property type="entry name" value="Cof-subfamily"/>
    <property type="match status" value="1"/>
</dbReference>
<sequence length="263" mass="29228">MTDIKLIATDIDGTLFDSDKNYNVKRFNDYLEKLHHQNIDFAVASGNNLDHLKRIFADSPNIDIFIAENGAQVINKQAVLFEQFIPNDLVVKMINVLRANLQLDSMSLSGKKASYSESLENLPLYHMGNLVKVDDLTAVKDDIFKFNIQLPADDLPTAEDFINDNYGDLVHAAASGFGSIDIMSSGVNKSVGLHHLTKKLPYDLNNVMTFGDNTNDLEMIQDAGLGVAMLNSKQQVKDAADLITKTDNNHDGVLNTIQDFFNF</sequence>
<dbReference type="SFLD" id="SFLDS00003">
    <property type="entry name" value="Haloacid_Dehalogenase"/>
    <property type="match status" value="1"/>
</dbReference>
<name>A0A0R1QLH4_9LACO</name>
<dbReference type="OrthoDB" id="9814970at2"/>
<dbReference type="AlphaFoldDB" id="A0A0R1QLH4"/>
<dbReference type="SUPFAM" id="SSF56784">
    <property type="entry name" value="HAD-like"/>
    <property type="match status" value="1"/>
</dbReference>
<dbReference type="InterPro" id="IPR036412">
    <property type="entry name" value="HAD-like_sf"/>
</dbReference>
<proteinExistence type="predicted"/>
<evidence type="ECO:0000313" key="1">
    <source>
        <dbReference type="EMBL" id="KRL45313.1"/>
    </source>
</evidence>
<dbReference type="Proteomes" id="UP000050872">
    <property type="component" value="Unassembled WGS sequence"/>
</dbReference>
<accession>A0A0R1QLH4</accession>
<dbReference type="PROSITE" id="PS01229">
    <property type="entry name" value="COF_2"/>
    <property type="match status" value="1"/>
</dbReference>
<dbReference type="InterPro" id="IPR023214">
    <property type="entry name" value="HAD_sf"/>
</dbReference>
<dbReference type="RefSeq" id="WP_057887426.1">
    <property type="nucleotide sequence ID" value="NZ_AZEZ01000017.1"/>
</dbReference>
<keyword evidence="2" id="KW-1185">Reference proteome</keyword>